<dbReference type="InterPro" id="IPR014060">
    <property type="entry name" value="PglZ"/>
</dbReference>
<reference evidence="2" key="1">
    <citation type="submission" date="2016-11" db="EMBL/GenBank/DDBJ databases">
        <authorList>
            <person name="Varghese N."/>
            <person name="Submissions S."/>
        </authorList>
    </citation>
    <scope>NUCLEOTIDE SEQUENCE [LARGE SCALE GENOMIC DNA]</scope>
    <source>
        <strain evidence="2">DSM 2635</strain>
    </source>
</reference>
<protein>
    <submittedName>
        <fullName evidence="1">TIGR02687 family protein</fullName>
    </submittedName>
</protein>
<dbReference type="InterPro" id="IPR017850">
    <property type="entry name" value="Alkaline_phosphatase_core_sf"/>
</dbReference>
<dbReference type="NCBIfam" id="TIGR02687">
    <property type="entry name" value="BREX-1 system phosphatase PglZ type A"/>
    <property type="match status" value="1"/>
</dbReference>
<dbReference type="EMBL" id="FQWX01000026">
    <property type="protein sequence ID" value="SHH20076.1"/>
    <property type="molecule type" value="Genomic_DNA"/>
</dbReference>
<accession>A0A1M5R1X0</accession>
<dbReference type="OrthoDB" id="9769734at2"/>
<organism evidence="1 2">
    <name type="scientific">Asaccharospora irregularis DSM 2635</name>
    <dbReference type="NCBI Taxonomy" id="1121321"/>
    <lineage>
        <taxon>Bacteria</taxon>
        <taxon>Bacillati</taxon>
        <taxon>Bacillota</taxon>
        <taxon>Clostridia</taxon>
        <taxon>Peptostreptococcales</taxon>
        <taxon>Peptostreptococcaceae</taxon>
        <taxon>Asaccharospora</taxon>
    </lineage>
</organism>
<evidence type="ECO:0000313" key="2">
    <source>
        <dbReference type="Proteomes" id="UP000243255"/>
    </source>
</evidence>
<dbReference type="Pfam" id="PF08665">
    <property type="entry name" value="PglZ"/>
    <property type="match status" value="1"/>
</dbReference>
<keyword evidence="2" id="KW-1185">Reference proteome</keyword>
<gene>
    <name evidence="1" type="ORF">SAMN04488530_1266</name>
</gene>
<dbReference type="STRING" id="1121321.SAMN04488530_1266"/>
<dbReference type="Proteomes" id="UP000243255">
    <property type="component" value="Unassembled WGS sequence"/>
</dbReference>
<proteinExistence type="predicted"/>
<sequence length="864" mass="101619">MDLEEILKDLQKRFKEPYPEFYNRRIIFWMDRDREFEDEIDNLEIPDVKTIKMSENNKFRVKKLLSFDDQESDFLVYCPLIFNKKEDNWINDVMRYSEEFRADLISIQIDEMNLPDSIAIRKSIKVYKKFFNAKARRELIKKKASRIENPAHLELAIMSEIAGCEMQPGLIIREVLKAGIENDENDIYQEFINYEIDETFWRMVGQGTGYQGEEKSLENLSIHILLTAASRNINKEAFIGLDNFISSPHEAFCFQFVEDWLRNANEKRSIYELVRYVEKEIQLDERLMNLDIAHFESNEAFPCVDEIILIKLMTNIKNNIIDPEEISDIYDKRRVVAWYEKFSSYYEGIYNMGKMKDFYNKNQASFHMTSAKEVWKSYTDKFYLMDTYYRKFQRAYQKSLESSNIKLDDLFKFTVDKAEGIYKHWFLDKLLTNWSNVSGREFEEYGKISEIKQQVDFYDNNIKNAKTKVYVIISDAMRYEVAKELSIELKQDMQCKIEIDDMSGIFPTITPFGMAALLPNKGLQTEIRNNNLKVLIDGESTDMPNREKVLQKANKDSRVLKYDDLIHMKREERKAQVKGMEVVYIYHDQIDAASHTSDSRVFSACDKAIDEIKNLVRILVHEFSAVNIMITSDHGFLYTYEEFTEDDKVSKEGFEGVVDYGRRYAIMDKSANPSFLMPIKFVDEGSGLKGFAPKHNIRIKKQGGGINFVHGGISLQEMVVPLIRYRHLRNDNKEYQRNRSKYDVKPVELNILSTGRKISNMIFNLSFYQSEMLSVNREAANFLLYFIDEYGEKVSDEVRIIADKNTDNEQDRVFNVTFNLKAGKYDNKKTYNLVIYEESGQILPKKIEFVIDIPFATGEYDFFS</sequence>
<evidence type="ECO:0000313" key="1">
    <source>
        <dbReference type="EMBL" id="SHH20076.1"/>
    </source>
</evidence>
<dbReference type="SUPFAM" id="SSF53649">
    <property type="entry name" value="Alkaline phosphatase-like"/>
    <property type="match status" value="1"/>
</dbReference>
<name>A0A1M5R1X0_9FIRM</name>
<dbReference type="RefSeq" id="WP_073126802.1">
    <property type="nucleotide sequence ID" value="NZ_BAABCH010000090.1"/>
</dbReference>
<dbReference type="Gene3D" id="3.40.720.10">
    <property type="entry name" value="Alkaline Phosphatase, subunit A"/>
    <property type="match status" value="1"/>
</dbReference>
<dbReference type="AlphaFoldDB" id="A0A1M5R1X0"/>